<dbReference type="RefSeq" id="XP_073556021.1">
    <property type="nucleotide sequence ID" value="XM_073705408.1"/>
</dbReference>
<dbReference type="Proteomes" id="UP001642720">
    <property type="component" value="Unassembled WGS sequence"/>
</dbReference>
<evidence type="ECO:0000256" key="1">
    <source>
        <dbReference type="SAM" id="MobiDB-lite"/>
    </source>
</evidence>
<feature type="region of interest" description="Disordered" evidence="1">
    <location>
        <begin position="1"/>
        <end position="35"/>
    </location>
</feature>
<protein>
    <submittedName>
        <fullName evidence="2">Uncharacterized protein</fullName>
    </submittedName>
</protein>
<name>A0ABY2GX40_9HYPO</name>
<evidence type="ECO:0000313" key="3">
    <source>
        <dbReference type="Proteomes" id="UP001642720"/>
    </source>
</evidence>
<organism evidence="2 3">
    <name type="scientific">Trichoderma ghanense</name>
    <dbReference type="NCBI Taxonomy" id="65468"/>
    <lineage>
        <taxon>Eukaryota</taxon>
        <taxon>Fungi</taxon>
        <taxon>Dikarya</taxon>
        <taxon>Ascomycota</taxon>
        <taxon>Pezizomycotina</taxon>
        <taxon>Sordariomycetes</taxon>
        <taxon>Hypocreomycetidae</taxon>
        <taxon>Hypocreales</taxon>
        <taxon>Hypocreaceae</taxon>
        <taxon>Trichoderma</taxon>
    </lineage>
</organism>
<keyword evidence="3" id="KW-1185">Reference proteome</keyword>
<proteinExistence type="predicted"/>
<sequence length="86" mass="9393">MRRKEDEVEMESPKEERSRWVGNRDDQEAVSRRGPAVLVQVSTTAMGRAMAARAGKPVYRDAGGTITHTLAPGPEATQLADARDEA</sequence>
<evidence type="ECO:0000313" key="2">
    <source>
        <dbReference type="EMBL" id="TFA99819.1"/>
    </source>
</evidence>
<reference evidence="2 3" key="1">
    <citation type="submission" date="2018-01" db="EMBL/GenBank/DDBJ databases">
        <title>Genome characterization of the sugarcane-associated fungus Trichoderma ghanense CCMA-1212 and their application in lignocelulose bioconversion.</title>
        <authorList>
            <person name="Steindorff A.S."/>
            <person name="Mendes T.D."/>
            <person name="Vilela E.S.D."/>
            <person name="Rodrigues D.S."/>
            <person name="Formighieri E.F."/>
            <person name="Melo I.S."/>
            <person name="Favaro L.C.L."/>
        </authorList>
    </citation>
    <scope>NUCLEOTIDE SEQUENCE [LARGE SCALE GENOMIC DNA]</scope>
    <source>
        <strain evidence="2 3">CCMA-1212</strain>
    </source>
</reference>
<feature type="region of interest" description="Disordered" evidence="1">
    <location>
        <begin position="63"/>
        <end position="86"/>
    </location>
</feature>
<dbReference type="GeneID" id="300579858"/>
<accession>A0ABY2GX40</accession>
<dbReference type="EMBL" id="PPTA01000012">
    <property type="protein sequence ID" value="TFA99819.1"/>
    <property type="molecule type" value="Genomic_DNA"/>
</dbReference>
<feature type="compositionally biased region" description="Basic and acidic residues" evidence="1">
    <location>
        <begin position="1"/>
        <end position="31"/>
    </location>
</feature>
<gene>
    <name evidence="2" type="ORF">CCMA1212_008267</name>
</gene>
<comment type="caution">
    <text evidence="2">The sequence shown here is derived from an EMBL/GenBank/DDBJ whole genome shotgun (WGS) entry which is preliminary data.</text>
</comment>